<keyword evidence="8 13" id="KW-0812">Transmembrane</keyword>
<dbReference type="GO" id="GO:0032153">
    <property type="term" value="C:cell division site"/>
    <property type="evidence" value="ECO:0007669"/>
    <property type="project" value="TreeGrafter"/>
</dbReference>
<keyword evidence="7 12" id="KW-0132">Cell division</keyword>
<evidence type="ECO:0000256" key="1">
    <source>
        <dbReference type="ARBA" id="ARBA00004429"/>
    </source>
</evidence>
<dbReference type="InterPro" id="IPR040690">
    <property type="entry name" value="FtsX_ECD"/>
</dbReference>
<dbReference type="AlphaFoldDB" id="A0A401JDY8"/>
<feature type="domain" description="FtsX extracellular" evidence="15">
    <location>
        <begin position="62"/>
        <end position="154"/>
    </location>
</feature>
<dbReference type="GO" id="GO:0051301">
    <property type="term" value="P:cell division"/>
    <property type="evidence" value="ECO:0007669"/>
    <property type="project" value="UniProtKB-KW"/>
</dbReference>
<gene>
    <name evidence="16" type="ORF">SFMTTN_1625</name>
</gene>
<dbReference type="PANTHER" id="PTHR47755">
    <property type="entry name" value="CELL DIVISION PROTEIN FTSX"/>
    <property type="match status" value="1"/>
</dbReference>
<protein>
    <recommendedName>
        <fullName evidence="4 12">Cell division protein FtsX</fullName>
    </recommendedName>
</protein>
<feature type="transmembrane region" description="Helical" evidence="13">
    <location>
        <begin position="268"/>
        <end position="292"/>
    </location>
</feature>
<keyword evidence="5 12" id="KW-1003">Cell membrane</keyword>
<comment type="similarity">
    <text evidence="2 12">Belongs to the ABC-4 integral membrane protein family. FtsX subfamily.</text>
</comment>
<dbReference type="OrthoDB" id="9813411at2"/>
<evidence type="ECO:0000313" key="17">
    <source>
        <dbReference type="Proteomes" id="UP000286806"/>
    </source>
</evidence>
<keyword evidence="6 12" id="KW-0997">Cell inner membrane</keyword>
<dbReference type="Gene3D" id="3.30.70.3040">
    <property type="match status" value="1"/>
</dbReference>
<evidence type="ECO:0000256" key="12">
    <source>
        <dbReference type="PIRNR" id="PIRNR003097"/>
    </source>
</evidence>
<evidence type="ECO:0000256" key="4">
    <source>
        <dbReference type="ARBA" id="ARBA00021907"/>
    </source>
</evidence>
<evidence type="ECO:0000256" key="13">
    <source>
        <dbReference type="SAM" id="Phobius"/>
    </source>
</evidence>
<dbReference type="InterPro" id="IPR004513">
    <property type="entry name" value="FtsX"/>
</dbReference>
<feature type="domain" description="ABC3 transporter permease C-terminal" evidence="14">
    <location>
        <begin position="179"/>
        <end position="294"/>
    </location>
</feature>
<evidence type="ECO:0000256" key="3">
    <source>
        <dbReference type="ARBA" id="ARBA00011160"/>
    </source>
</evidence>
<keyword evidence="10 12" id="KW-0472">Membrane</keyword>
<dbReference type="PANTHER" id="PTHR47755:SF1">
    <property type="entry name" value="CELL DIVISION PROTEIN FTSX"/>
    <property type="match status" value="1"/>
</dbReference>
<evidence type="ECO:0000259" key="14">
    <source>
        <dbReference type="Pfam" id="PF02687"/>
    </source>
</evidence>
<evidence type="ECO:0000256" key="5">
    <source>
        <dbReference type="ARBA" id="ARBA00022475"/>
    </source>
</evidence>
<organism evidence="16 17">
    <name type="scientific">Sulfuriferula multivorans</name>
    <dbReference type="NCBI Taxonomy" id="1559896"/>
    <lineage>
        <taxon>Bacteria</taxon>
        <taxon>Pseudomonadati</taxon>
        <taxon>Pseudomonadota</taxon>
        <taxon>Betaproteobacteria</taxon>
        <taxon>Nitrosomonadales</taxon>
        <taxon>Sulfuricellaceae</taxon>
        <taxon>Sulfuriferula</taxon>
    </lineage>
</organism>
<evidence type="ECO:0000256" key="10">
    <source>
        <dbReference type="ARBA" id="ARBA00023136"/>
    </source>
</evidence>
<sequence length="302" mass="32619">MMTWLAHHRQALIATLARMGKAPYATLFAIIAIGVALSLPAGLFVLLQNITRLAADLPAQPEISVFMQQNANDADITVIRQRLQARTDLAGFHFVPRAQALAALSKQAGVSDLTAGLTDNPLPDAWIIVPAQADAQNMARIAAAIRGWPQIAEVRDDSQWAQRLTALLGLGRDLVWVLASLLGAALVAVSGNTIRLQILTRREEIEVSRLIGATDRYIRRPFLYFGVVQGLFGGLIAWLILVVSVLLLDQQASKLAALYASSFHLTGLGLIEVAILLAIAAALGWLGAYLAVNRSLRLIESR</sequence>
<feature type="transmembrane region" description="Helical" evidence="13">
    <location>
        <begin position="174"/>
        <end position="194"/>
    </location>
</feature>
<proteinExistence type="inferred from homology"/>
<comment type="function">
    <text evidence="12">Part of the ABC transporter FtsEX involved in cellular division.</text>
</comment>
<dbReference type="Pfam" id="PF02687">
    <property type="entry name" value="FtsX"/>
    <property type="match status" value="1"/>
</dbReference>
<evidence type="ECO:0000256" key="8">
    <source>
        <dbReference type="ARBA" id="ARBA00022692"/>
    </source>
</evidence>
<dbReference type="Pfam" id="PF18075">
    <property type="entry name" value="FtsX_ECD"/>
    <property type="match status" value="1"/>
</dbReference>
<comment type="caution">
    <text evidence="16">The sequence shown here is derived from an EMBL/GenBank/DDBJ whole genome shotgun (WGS) entry which is preliminary data.</text>
</comment>
<dbReference type="InterPro" id="IPR003838">
    <property type="entry name" value="ABC3_permease_C"/>
</dbReference>
<comment type="subcellular location">
    <subcellularLocation>
        <location evidence="1">Cell inner membrane</location>
        <topology evidence="1">Multi-pass membrane protein</topology>
    </subcellularLocation>
</comment>
<dbReference type="RefSeq" id="WP_124704608.1">
    <property type="nucleotide sequence ID" value="NZ_BGOW01000014.1"/>
</dbReference>
<dbReference type="GO" id="GO:0005886">
    <property type="term" value="C:plasma membrane"/>
    <property type="evidence" value="ECO:0007669"/>
    <property type="project" value="UniProtKB-SubCell"/>
</dbReference>
<name>A0A401JDY8_9PROT</name>
<evidence type="ECO:0000256" key="6">
    <source>
        <dbReference type="ARBA" id="ARBA00022519"/>
    </source>
</evidence>
<feature type="transmembrane region" description="Helical" evidence="13">
    <location>
        <begin position="24"/>
        <end position="47"/>
    </location>
</feature>
<dbReference type="Proteomes" id="UP000286806">
    <property type="component" value="Unassembled WGS sequence"/>
</dbReference>
<evidence type="ECO:0000256" key="11">
    <source>
        <dbReference type="ARBA" id="ARBA00023306"/>
    </source>
</evidence>
<dbReference type="PIRSF" id="PIRSF003097">
    <property type="entry name" value="FtsX"/>
    <property type="match status" value="1"/>
</dbReference>
<evidence type="ECO:0000313" key="16">
    <source>
        <dbReference type="EMBL" id="GBL45814.1"/>
    </source>
</evidence>
<accession>A0A401JDY8</accession>
<evidence type="ECO:0000259" key="15">
    <source>
        <dbReference type="Pfam" id="PF18075"/>
    </source>
</evidence>
<keyword evidence="9 13" id="KW-1133">Transmembrane helix</keyword>
<evidence type="ECO:0000256" key="9">
    <source>
        <dbReference type="ARBA" id="ARBA00022989"/>
    </source>
</evidence>
<feature type="transmembrane region" description="Helical" evidence="13">
    <location>
        <begin position="222"/>
        <end position="248"/>
    </location>
</feature>
<evidence type="ECO:0000256" key="2">
    <source>
        <dbReference type="ARBA" id="ARBA00007379"/>
    </source>
</evidence>
<dbReference type="NCBIfam" id="TIGR00439">
    <property type="entry name" value="FtsX_Gneg"/>
    <property type="match status" value="1"/>
</dbReference>
<reference evidence="16 17" key="1">
    <citation type="journal article" date="2019" name="Front. Microbiol.">
        <title>Genomes of Neutrophilic Sulfur-Oxidizing Chemolithoautotrophs Representing 9 Proteobacterial Species From 8 Genera.</title>
        <authorList>
            <person name="Watanabe T."/>
            <person name="Kojima H."/>
            <person name="Umezawa K."/>
            <person name="Hori C."/>
            <person name="Takasuka T.E."/>
            <person name="Kato Y."/>
            <person name="Fukui M."/>
        </authorList>
    </citation>
    <scope>NUCLEOTIDE SEQUENCE [LARGE SCALE GENOMIC DNA]</scope>
    <source>
        <strain evidence="16 17">TTN</strain>
    </source>
</reference>
<dbReference type="InterPro" id="IPR047590">
    <property type="entry name" value="FtsX_proteobact-type"/>
</dbReference>
<comment type="subunit">
    <text evidence="3">Forms a membrane-associated complex with FtsE.</text>
</comment>
<dbReference type="EMBL" id="BGOW01000014">
    <property type="protein sequence ID" value="GBL45814.1"/>
    <property type="molecule type" value="Genomic_DNA"/>
</dbReference>
<evidence type="ECO:0000256" key="7">
    <source>
        <dbReference type="ARBA" id="ARBA00022618"/>
    </source>
</evidence>
<keyword evidence="11 12" id="KW-0131">Cell cycle</keyword>
<keyword evidence="17" id="KW-1185">Reference proteome</keyword>